<evidence type="ECO:0000256" key="4">
    <source>
        <dbReference type="ARBA" id="ARBA00022989"/>
    </source>
</evidence>
<dbReference type="OMA" id="WSWLFFG"/>
<accession>A0A8J5XJG7</accession>
<dbReference type="CDD" id="cd15904">
    <property type="entry name" value="TSPO_MBR"/>
    <property type="match status" value="1"/>
</dbReference>
<dbReference type="AlphaFoldDB" id="A0A8J5XJG7"/>
<dbReference type="InterPro" id="IPR004307">
    <property type="entry name" value="TspO_MBR"/>
</dbReference>
<organism evidence="8 9">
    <name type="scientific">Diacronema lutheri</name>
    <name type="common">Unicellular marine alga</name>
    <name type="synonym">Monochrysis lutheri</name>
    <dbReference type="NCBI Taxonomy" id="2081491"/>
    <lineage>
        <taxon>Eukaryota</taxon>
        <taxon>Haptista</taxon>
        <taxon>Haptophyta</taxon>
        <taxon>Pavlovophyceae</taxon>
        <taxon>Pavlovales</taxon>
        <taxon>Pavlovaceae</taxon>
        <taxon>Diacronema</taxon>
    </lineage>
</organism>
<keyword evidence="3 6" id="KW-0812">Transmembrane</keyword>
<dbReference type="Gene3D" id="1.20.1260.100">
    <property type="entry name" value="TspO/MBR protein"/>
    <property type="match status" value="1"/>
</dbReference>
<name>A0A8J5XJG7_DIALT</name>
<evidence type="ECO:0000256" key="5">
    <source>
        <dbReference type="ARBA" id="ARBA00023136"/>
    </source>
</evidence>
<comment type="caution">
    <text evidence="8">The sequence shown here is derived from an EMBL/GenBank/DDBJ whole genome shotgun (WGS) entry which is preliminary data.</text>
</comment>
<keyword evidence="9" id="KW-1185">Reference proteome</keyword>
<feature type="transmembrane region" description="Helical" evidence="6">
    <location>
        <begin position="154"/>
        <end position="172"/>
    </location>
</feature>
<feature type="transmembrane region" description="Helical" evidence="6">
    <location>
        <begin position="100"/>
        <end position="122"/>
    </location>
</feature>
<dbReference type="Pfam" id="PF03073">
    <property type="entry name" value="TspO_MBR"/>
    <property type="match status" value="1"/>
</dbReference>
<feature type="transmembrane region" description="Helical" evidence="6">
    <location>
        <begin position="60"/>
        <end position="79"/>
    </location>
</feature>
<dbReference type="PANTHER" id="PTHR10057:SF0">
    <property type="entry name" value="TRANSLOCATOR PROTEIN"/>
    <property type="match status" value="1"/>
</dbReference>
<evidence type="ECO:0000256" key="2">
    <source>
        <dbReference type="ARBA" id="ARBA00007524"/>
    </source>
</evidence>
<comment type="similarity">
    <text evidence="2">Belongs to the TspO/BZRP family.</text>
</comment>
<keyword evidence="5 6" id="KW-0472">Membrane</keyword>
<evidence type="ECO:0000313" key="8">
    <source>
        <dbReference type="EMBL" id="KAG8462482.1"/>
    </source>
</evidence>
<protein>
    <recommendedName>
        <fullName evidence="10">Translocator protein</fullName>
    </recommendedName>
</protein>
<dbReference type="GO" id="GO:0005741">
    <property type="term" value="C:mitochondrial outer membrane"/>
    <property type="evidence" value="ECO:0007669"/>
    <property type="project" value="TreeGrafter"/>
</dbReference>
<feature type="transmembrane region" description="Helical" evidence="6">
    <location>
        <begin position="128"/>
        <end position="147"/>
    </location>
</feature>
<evidence type="ECO:0000256" key="7">
    <source>
        <dbReference type="SAM" id="SignalP"/>
    </source>
</evidence>
<keyword evidence="4 6" id="KW-1133">Transmembrane helix</keyword>
<evidence type="ECO:0008006" key="10">
    <source>
        <dbReference type="Google" id="ProtNLM"/>
    </source>
</evidence>
<evidence type="ECO:0000313" key="9">
    <source>
        <dbReference type="Proteomes" id="UP000751190"/>
    </source>
</evidence>
<feature type="chain" id="PRO_5035241145" description="Translocator protein" evidence="7">
    <location>
        <begin position="20"/>
        <end position="210"/>
    </location>
</feature>
<dbReference type="GO" id="GO:0033013">
    <property type="term" value="P:tetrapyrrole metabolic process"/>
    <property type="evidence" value="ECO:0007669"/>
    <property type="project" value="UniProtKB-ARBA"/>
</dbReference>
<dbReference type="OrthoDB" id="8841220at2759"/>
<dbReference type="InterPro" id="IPR038330">
    <property type="entry name" value="TspO/MBR-related_sf"/>
</dbReference>
<keyword evidence="7" id="KW-0732">Signal</keyword>
<dbReference type="EMBL" id="JAGTXO010000020">
    <property type="protein sequence ID" value="KAG8462482.1"/>
    <property type="molecule type" value="Genomic_DNA"/>
</dbReference>
<feature type="signal peptide" evidence="7">
    <location>
        <begin position="1"/>
        <end position="19"/>
    </location>
</feature>
<comment type="subcellular location">
    <subcellularLocation>
        <location evidence="1">Membrane</location>
        <topology evidence="1">Multi-pass membrane protein</topology>
    </subcellularLocation>
</comment>
<evidence type="ECO:0000256" key="6">
    <source>
        <dbReference type="SAM" id="Phobius"/>
    </source>
</evidence>
<dbReference type="FunFam" id="1.20.1260.100:FF:000001">
    <property type="entry name" value="translocator protein 2"/>
    <property type="match status" value="1"/>
</dbReference>
<sequence length="210" mass="22082">MRALVLWALLVGNVVGSAALARGPLPSRAQLGRACCVVRPAPRVGHARCAARALVPPPNAAKFVVGCVLAGSAGAVFVVPSLKTWYADLRKPAWCPPGGLFGPVWTVLYASLGYAAALAAAVDPAKLVIFYAHMAINLTWAPIFFGAKRIALAAYWNIALCAFAVANARAFYRVSPLAGQLLVPYLAWCAFATALNFAIVRLNRGGAVRP</sequence>
<dbReference type="PANTHER" id="PTHR10057">
    <property type="entry name" value="PERIPHERAL-TYPE BENZODIAZEPINE RECEPTOR"/>
    <property type="match status" value="1"/>
</dbReference>
<dbReference type="Proteomes" id="UP000751190">
    <property type="component" value="Unassembled WGS sequence"/>
</dbReference>
<evidence type="ECO:0000256" key="1">
    <source>
        <dbReference type="ARBA" id="ARBA00004141"/>
    </source>
</evidence>
<gene>
    <name evidence="8" type="ORF">KFE25_010307</name>
</gene>
<proteinExistence type="inferred from homology"/>
<evidence type="ECO:0000256" key="3">
    <source>
        <dbReference type="ARBA" id="ARBA00022692"/>
    </source>
</evidence>
<feature type="transmembrane region" description="Helical" evidence="6">
    <location>
        <begin position="178"/>
        <end position="200"/>
    </location>
</feature>
<reference evidence="8" key="1">
    <citation type="submission" date="2021-05" db="EMBL/GenBank/DDBJ databases">
        <title>The genome of the haptophyte Pavlova lutheri (Diacronema luteri, Pavlovales) - a model for lipid biosynthesis in eukaryotic algae.</title>
        <authorList>
            <person name="Hulatt C.J."/>
            <person name="Posewitz M.C."/>
        </authorList>
    </citation>
    <scope>NUCLEOTIDE SEQUENCE</scope>
    <source>
        <strain evidence="8">NIVA-4/92</strain>
    </source>
</reference>